<proteinExistence type="predicted"/>
<dbReference type="HOGENOM" id="CLU_1294516_0_0_1"/>
<evidence type="ECO:0000313" key="2">
    <source>
        <dbReference type="EMBL" id="EPE36447.1"/>
    </source>
</evidence>
<dbReference type="KEGG" id="glz:GLAREA_05785"/>
<sequence>MYFLPQISSFLLLAATISSHLVIAKPVAEVKSTSETKQLSRRVVPAVVHQREGTFDDYVGNNPLPGLPRNSVADYARRRAKTWYEQIPKQNGQDPVKIMAVVCVEGAGCWGGTVPHGDQRALITRVLASNAEFNRAYHGSGANSNRHAEDYAVAKMIDEVGADADGKYKYVAVYGRPSLAYPRAQYLYPCRDNQANKNPGCATMLTSMGIAST</sequence>
<gene>
    <name evidence="2" type="ORF">GLAREA_05785</name>
</gene>
<dbReference type="AlphaFoldDB" id="S3DDF4"/>
<name>S3DDF4_GLAL2</name>
<protein>
    <submittedName>
        <fullName evidence="2">Uncharacterized protein</fullName>
    </submittedName>
</protein>
<dbReference type="GeneID" id="19464839"/>
<accession>S3DDF4</accession>
<evidence type="ECO:0000256" key="1">
    <source>
        <dbReference type="SAM" id="SignalP"/>
    </source>
</evidence>
<keyword evidence="3" id="KW-1185">Reference proteome</keyword>
<reference evidence="2 3" key="1">
    <citation type="journal article" date="2013" name="BMC Genomics">
        <title>Genomics-driven discovery of the pneumocandin biosynthetic gene cluster in the fungus Glarea lozoyensis.</title>
        <authorList>
            <person name="Chen L."/>
            <person name="Yue Q."/>
            <person name="Zhang X."/>
            <person name="Xiang M."/>
            <person name="Wang C."/>
            <person name="Li S."/>
            <person name="Che Y."/>
            <person name="Ortiz-Lopez F.J."/>
            <person name="Bills G.F."/>
            <person name="Liu X."/>
            <person name="An Z."/>
        </authorList>
    </citation>
    <scope>NUCLEOTIDE SEQUENCE [LARGE SCALE GENOMIC DNA]</scope>
    <source>
        <strain evidence="3">ATCC 20868 / MF5171</strain>
    </source>
</reference>
<feature type="signal peptide" evidence="1">
    <location>
        <begin position="1"/>
        <end position="24"/>
    </location>
</feature>
<keyword evidence="1" id="KW-0732">Signal</keyword>
<feature type="chain" id="PRO_5004519546" evidence="1">
    <location>
        <begin position="25"/>
        <end position="213"/>
    </location>
</feature>
<evidence type="ECO:0000313" key="3">
    <source>
        <dbReference type="Proteomes" id="UP000016922"/>
    </source>
</evidence>
<organism evidence="2 3">
    <name type="scientific">Glarea lozoyensis (strain ATCC 20868 / MF5171)</name>
    <dbReference type="NCBI Taxonomy" id="1116229"/>
    <lineage>
        <taxon>Eukaryota</taxon>
        <taxon>Fungi</taxon>
        <taxon>Dikarya</taxon>
        <taxon>Ascomycota</taxon>
        <taxon>Pezizomycotina</taxon>
        <taxon>Leotiomycetes</taxon>
        <taxon>Helotiales</taxon>
        <taxon>Helotiaceae</taxon>
        <taxon>Glarea</taxon>
    </lineage>
</organism>
<dbReference type="Proteomes" id="UP000016922">
    <property type="component" value="Unassembled WGS sequence"/>
</dbReference>
<dbReference type="EMBL" id="KE145353">
    <property type="protein sequence ID" value="EPE36447.1"/>
    <property type="molecule type" value="Genomic_DNA"/>
</dbReference>
<dbReference type="RefSeq" id="XP_008077265.1">
    <property type="nucleotide sequence ID" value="XM_008079074.1"/>
</dbReference>